<gene>
    <name evidence="2" type="ORF">J2D77_14030</name>
</gene>
<comment type="caution">
    <text evidence="2">The sequence shown here is derived from an EMBL/GenBank/DDBJ whole genome shotgun (WGS) entry which is preliminary data.</text>
</comment>
<dbReference type="RefSeq" id="WP_207846936.1">
    <property type="nucleotide sequence ID" value="NZ_JAFVMH010000008.1"/>
</dbReference>
<dbReference type="Gene3D" id="3.30.1690.10">
    <property type="entry name" value="TcpA-like pilin"/>
    <property type="match status" value="1"/>
</dbReference>
<dbReference type="AlphaFoldDB" id="A0A939HKU6"/>
<dbReference type="GO" id="GO:0009289">
    <property type="term" value="C:pilus"/>
    <property type="evidence" value="ECO:0007669"/>
    <property type="project" value="InterPro"/>
</dbReference>
<keyword evidence="1" id="KW-1133">Transmembrane helix</keyword>
<dbReference type="InterPro" id="IPR007971">
    <property type="entry name" value="Bundlin"/>
</dbReference>
<keyword evidence="1" id="KW-0812">Transmembrane</keyword>
<name>A0A939HKU6_9PROT</name>
<dbReference type="SUPFAM" id="SSF54523">
    <property type="entry name" value="Pili subunits"/>
    <property type="match status" value="1"/>
</dbReference>
<keyword evidence="1" id="KW-0472">Membrane</keyword>
<organism evidence="2 3">
    <name type="scientific">Acetobacter garciniae</name>
    <dbReference type="NCBI Taxonomy" id="2817435"/>
    <lineage>
        <taxon>Bacteria</taxon>
        <taxon>Pseudomonadati</taxon>
        <taxon>Pseudomonadota</taxon>
        <taxon>Alphaproteobacteria</taxon>
        <taxon>Acetobacterales</taxon>
        <taxon>Acetobacteraceae</taxon>
        <taxon>Acetobacter</taxon>
    </lineage>
</organism>
<dbReference type="Proteomes" id="UP000664073">
    <property type="component" value="Unassembled WGS sequence"/>
</dbReference>
<sequence length="171" mass="17604">MDQITSRFVVIGSVLFSLVAILWGAWEVNHMDNESYAAGYESQMSQKILPYYKIGSSGNFSNISNATAINGGLIPQAMLNGDGTTISGPWGGSRVTITSTSGGTGYQSAWTGVEAKDCATFARSQTPNGGIEVNGTFISVTSTGTDNGSAIANACAGNSGGTATVTFVYTT</sequence>
<proteinExistence type="predicted"/>
<accession>A0A939HKU6</accession>
<evidence type="ECO:0000256" key="1">
    <source>
        <dbReference type="SAM" id="Phobius"/>
    </source>
</evidence>
<dbReference type="Pfam" id="PF05307">
    <property type="entry name" value="Bundlin"/>
    <property type="match status" value="1"/>
</dbReference>
<evidence type="ECO:0000313" key="3">
    <source>
        <dbReference type="Proteomes" id="UP000664073"/>
    </source>
</evidence>
<dbReference type="InterPro" id="IPR045584">
    <property type="entry name" value="Pilin-like"/>
</dbReference>
<evidence type="ECO:0008006" key="4">
    <source>
        <dbReference type="Google" id="ProtNLM"/>
    </source>
</evidence>
<reference evidence="2" key="1">
    <citation type="submission" date="2021-03" db="EMBL/GenBank/DDBJ databases">
        <title>The complete genome sequence of Acetobacter sp. TBRC 12339.</title>
        <authorList>
            <person name="Charoenyingcharoen P."/>
            <person name="Yukphan P."/>
        </authorList>
    </citation>
    <scope>NUCLEOTIDE SEQUENCE</scope>
    <source>
        <strain evidence="2">TBRC 12339</strain>
    </source>
</reference>
<evidence type="ECO:0000313" key="2">
    <source>
        <dbReference type="EMBL" id="MBO1326270.1"/>
    </source>
</evidence>
<keyword evidence="3" id="KW-1185">Reference proteome</keyword>
<protein>
    <recommendedName>
        <fullName evidence="4">Type 4 secretion system PilS N-terminal domain-containing protein</fullName>
    </recommendedName>
</protein>
<feature type="transmembrane region" description="Helical" evidence="1">
    <location>
        <begin position="7"/>
        <end position="26"/>
    </location>
</feature>
<dbReference type="EMBL" id="JAFVMH010000008">
    <property type="protein sequence ID" value="MBO1326270.1"/>
    <property type="molecule type" value="Genomic_DNA"/>
</dbReference>